<dbReference type="PROSITE" id="PS51188">
    <property type="entry name" value="ZF_CR"/>
    <property type="match status" value="1"/>
</dbReference>
<evidence type="ECO:0000256" key="8">
    <source>
        <dbReference type="ARBA" id="ARBA00023186"/>
    </source>
</evidence>
<dbReference type="InterPro" id="IPR001305">
    <property type="entry name" value="HSP_DnaJ_Cys-rich_dom"/>
</dbReference>
<dbReference type="GO" id="GO:0031072">
    <property type="term" value="F:heat shock protein binding"/>
    <property type="evidence" value="ECO:0007669"/>
    <property type="project" value="InterPro"/>
</dbReference>
<dbReference type="GO" id="GO:0006260">
    <property type="term" value="P:DNA replication"/>
    <property type="evidence" value="ECO:0007669"/>
    <property type="project" value="UniProtKB-KW"/>
</dbReference>
<dbReference type="SUPFAM" id="SSF49493">
    <property type="entry name" value="HSP40/DnaJ peptide-binding domain"/>
    <property type="match status" value="2"/>
</dbReference>
<dbReference type="Gene3D" id="2.10.230.10">
    <property type="entry name" value="Heat shock protein DnaJ, cysteine-rich domain"/>
    <property type="match status" value="1"/>
</dbReference>
<dbReference type="FunFam" id="2.10.230.10:FF:000002">
    <property type="entry name" value="Molecular chaperone DnaJ"/>
    <property type="match status" value="1"/>
</dbReference>
<dbReference type="InterPro" id="IPR002939">
    <property type="entry name" value="DnaJ_C"/>
</dbReference>
<evidence type="ECO:0000256" key="1">
    <source>
        <dbReference type="ARBA" id="ARBA00022490"/>
    </source>
</evidence>
<evidence type="ECO:0000256" key="2">
    <source>
        <dbReference type="ARBA" id="ARBA00022705"/>
    </source>
</evidence>
<keyword evidence="2" id="KW-0235">DNA replication</keyword>
<sequence>MKYHPDKNPGDSAAEEKFKAAAEAYSILSDDQKRAQYDQFGHAAFNQGGGGAGFHNMDLNDIFDHFGDIFSSSGFGSIFGSGGGRRGRSGPTRGSDLKITISLILEEIFKGTDKTVKIKRFEPCGDCRGSGAAPGSNPVNCPSCQGSGEIRQVQQSFLGQVVNIQPCHHCKGRGQVISSPCAKCNGGGKIKNAATVNLEIPMGVSSGNYMTQPGEGNHPGEGGSPGDLIIYFEEKAHSLFEREGSDIFLDCWIQYPQAVFGTTIQVPTLSGKVKLKIPAGIKSGQVLRLRGKGMQELNRNHFGDQLVRVNIETPKKVSK</sequence>
<evidence type="ECO:0000256" key="6">
    <source>
        <dbReference type="ARBA" id="ARBA00022833"/>
    </source>
</evidence>
<evidence type="ECO:0000256" key="4">
    <source>
        <dbReference type="ARBA" id="ARBA00022737"/>
    </source>
</evidence>
<dbReference type="PANTHER" id="PTHR43096">
    <property type="entry name" value="DNAJ HOMOLOG 1, MITOCHONDRIAL-RELATED"/>
    <property type="match status" value="1"/>
</dbReference>
<dbReference type="PRINTS" id="PR00625">
    <property type="entry name" value="JDOMAIN"/>
</dbReference>
<keyword evidence="8" id="KW-0143">Chaperone</keyword>
<dbReference type="Pfam" id="PF00226">
    <property type="entry name" value="DnaJ"/>
    <property type="match status" value="1"/>
</dbReference>
<evidence type="ECO:0000256" key="7">
    <source>
        <dbReference type="ARBA" id="ARBA00023016"/>
    </source>
</evidence>
<protein>
    <recommendedName>
        <fullName evidence="12">CR-type domain-containing protein</fullName>
    </recommendedName>
</protein>
<dbReference type="PROSITE" id="PS00636">
    <property type="entry name" value="DNAJ_1"/>
    <property type="match status" value="1"/>
</dbReference>
<keyword evidence="7" id="KW-0346">Stress response</keyword>
<dbReference type="FunFam" id="2.60.260.20:FF:000005">
    <property type="entry name" value="Chaperone protein dnaJ 1, mitochondrial"/>
    <property type="match status" value="1"/>
</dbReference>
<dbReference type="PANTHER" id="PTHR43096:SF48">
    <property type="entry name" value="CHAPERONE PROTEIN DNAJ"/>
    <property type="match status" value="1"/>
</dbReference>
<dbReference type="InterPro" id="IPR008971">
    <property type="entry name" value="HSP40/DnaJ_pept-bd"/>
</dbReference>
<dbReference type="HAMAP" id="MF_01152">
    <property type="entry name" value="DnaJ"/>
    <property type="match status" value="1"/>
</dbReference>
<dbReference type="PROSITE" id="PS50076">
    <property type="entry name" value="DNAJ_2"/>
    <property type="match status" value="1"/>
</dbReference>
<dbReference type="SUPFAM" id="SSF57938">
    <property type="entry name" value="DnaJ/Hsp40 cysteine-rich domain"/>
    <property type="match status" value="1"/>
</dbReference>
<dbReference type="GO" id="GO:0005737">
    <property type="term" value="C:cytoplasm"/>
    <property type="evidence" value="ECO:0007669"/>
    <property type="project" value="TreeGrafter"/>
</dbReference>
<dbReference type="NCBIfam" id="NF008035">
    <property type="entry name" value="PRK10767.1"/>
    <property type="match status" value="1"/>
</dbReference>
<dbReference type="GO" id="GO:0009408">
    <property type="term" value="P:response to heat"/>
    <property type="evidence" value="ECO:0007669"/>
    <property type="project" value="InterPro"/>
</dbReference>
<feature type="domain" description="CR-type" evidence="10">
    <location>
        <begin position="111"/>
        <end position="193"/>
    </location>
</feature>
<dbReference type="GO" id="GO:0008270">
    <property type="term" value="F:zinc ion binding"/>
    <property type="evidence" value="ECO:0007669"/>
    <property type="project" value="UniProtKB-KW"/>
</dbReference>
<keyword evidence="4" id="KW-0677">Repeat</keyword>
<feature type="domain" description="J" evidence="9">
    <location>
        <begin position="1"/>
        <end position="41"/>
    </location>
</feature>
<accession>A0A382IC09</accession>
<dbReference type="InterPro" id="IPR018253">
    <property type="entry name" value="DnaJ_domain_CS"/>
</dbReference>
<dbReference type="SUPFAM" id="SSF46565">
    <property type="entry name" value="Chaperone J-domain"/>
    <property type="match status" value="1"/>
</dbReference>
<dbReference type="CDD" id="cd10747">
    <property type="entry name" value="DnaJ_C"/>
    <property type="match status" value="1"/>
</dbReference>
<dbReference type="Pfam" id="PF00684">
    <property type="entry name" value="DnaJ_CXXCXGXG"/>
    <property type="match status" value="1"/>
</dbReference>
<evidence type="ECO:0008006" key="12">
    <source>
        <dbReference type="Google" id="ProtNLM"/>
    </source>
</evidence>
<dbReference type="GO" id="GO:0042026">
    <property type="term" value="P:protein refolding"/>
    <property type="evidence" value="ECO:0007669"/>
    <property type="project" value="TreeGrafter"/>
</dbReference>
<dbReference type="Pfam" id="PF01556">
    <property type="entry name" value="DnaJ_C"/>
    <property type="match status" value="1"/>
</dbReference>
<evidence type="ECO:0000259" key="9">
    <source>
        <dbReference type="PROSITE" id="PS50076"/>
    </source>
</evidence>
<dbReference type="CDD" id="cd10719">
    <property type="entry name" value="DnaJ_zf"/>
    <property type="match status" value="1"/>
</dbReference>
<evidence type="ECO:0000256" key="5">
    <source>
        <dbReference type="ARBA" id="ARBA00022771"/>
    </source>
</evidence>
<dbReference type="Gene3D" id="1.10.287.110">
    <property type="entry name" value="DnaJ domain"/>
    <property type="match status" value="1"/>
</dbReference>
<name>A0A382IC09_9ZZZZ</name>
<gene>
    <name evidence="11" type="ORF">METZ01_LOCUS249759</name>
</gene>
<dbReference type="InterPro" id="IPR036869">
    <property type="entry name" value="J_dom_sf"/>
</dbReference>
<dbReference type="InterPro" id="IPR036410">
    <property type="entry name" value="HSP_DnaJ_Cys-rich_dom_sf"/>
</dbReference>
<keyword evidence="3" id="KW-0479">Metal-binding</keyword>
<keyword evidence="5" id="KW-0863">Zinc-finger</keyword>
<dbReference type="GO" id="GO:0005524">
    <property type="term" value="F:ATP binding"/>
    <property type="evidence" value="ECO:0007669"/>
    <property type="project" value="InterPro"/>
</dbReference>
<dbReference type="EMBL" id="UINC01066321">
    <property type="protein sequence ID" value="SVB96905.1"/>
    <property type="molecule type" value="Genomic_DNA"/>
</dbReference>
<reference evidence="11" key="1">
    <citation type="submission" date="2018-05" db="EMBL/GenBank/DDBJ databases">
        <authorList>
            <person name="Lanie J.A."/>
            <person name="Ng W.-L."/>
            <person name="Kazmierczak K.M."/>
            <person name="Andrzejewski T.M."/>
            <person name="Davidsen T.M."/>
            <person name="Wayne K.J."/>
            <person name="Tettelin H."/>
            <person name="Glass J.I."/>
            <person name="Rusch D."/>
            <person name="Podicherti R."/>
            <person name="Tsui H.-C.T."/>
            <person name="Winkler M.E."/>
        </authorList>
    </citation>
    <scope>NUCLEOTIDE SEQUENCE</scope>
</reference>
<evidence type="ECO:0000256" key="3">
    <source>
        <dbReference type="ARBA" id="ARBA00022723"/>
    </source>
</evidence>
<feature type="non-terminal residue" evidence="11">
    <location>
        <position position="319"/>
    </location>
</feature>
<proteinExistence type="inferred from homology"/>
<dbReference type="InterPro" id="IPR012724">
    <property type="entry name" value="DnaJ"/>
</dbReference>
<dbReference type="InterPro" id="IPR001623">
    <property type="entry name" value="DnaJ_domain"/>
</dbReference>
<keyword evidence="1" id="KW-0963">Cytoplasm</keyword>
<dbReference type="AlphaFoldDB" id="A0A382IC09"/>
<dbReference type="GO" id="GO:0051082">
    <property type="term" value="F:unfolded protein binding"/>
    <property type="evidence" value="ECO:0007669"/>
    <property type="project" value="InterPro"/>
</dbReference>
<organism evidence="11">
    <name type="scientific">marine metagenome</name>
    <dbReference type="NCBI Taxonomy" id="408172"/>
    <lineage>
        <taxon>unclassified sequences</taxon>
        <taxon>metagenomes</taxon>
        <taxon>ecological metagenomes</taxon>
    </lineage>
</organism>
<dbReference type="Gene3D" id="2.60.260.20">
    <property type="entry name" value="Urease metallochaperone UreE, N-terminal domain"/>
    <property type="match status" value="2"/>
</dbReference>
<keyword evidence="6" id="KW-0862">Zinc</keyword>
<evidence type="ECO:0000259" key="10">
    <source>
        <dbReference type="PROSITE" id="PS51188"/>
    </source>
</evidence>
<evidence type="ECO:0000313" key="11">
    <source>
        <dbReference type="EMBL" id="SVB96905.1"/>
    </source>
</evidence>